<evidence type="ECO:0000313" key="3">
    <source>
        <dbReference type="Proteomes" id="UP000812013"/>
    </source>
</evidence>
<proteinExistence type="predicted"/>
<dbReference type="Proteomes" id="UP000812013">
    <property type="component" value="Unassembled WGS sequence"/>
</dbReference>
<dbReference type="EMBL" id="WTFF01000148">
    <property type="protein sequence ID" value="MBW5484205.1"/>
    <property type="molecule type" value="Genomic_DNA"/>
</dbReference>
<organism evidence="2 3">
    <name type="scientific">Streptomyces bambusae</name>
    <dbReference type="NCBI Taxonomy" id="1550616"/>
    <lineage>
        <taxon>Bacteria</taxon>
        <taxon>Bacillati</taxon>
        <taxon>Actinomycetota</taxon>
        <taxon>Actinomycetes</taxon>
        <taxon>Kitasatosporales</taxon>
        <taxon>Streptomycetaceae</taxon>
        <taxon>Streptomyces</taxon>
    </lineage>
</organism>
<feature type="chain" id="PRO_5045168168" evidence="1">
    <location>
        <begin position="26"/>
        <end position="84"/>
    </location>
</feature>
<evidence type="ECO:0000313" key="2">
    <source>
        <dbReference type="EMBL" id="MBW5484205.1"/>
    </source>
</evidence>
<gene>
    <name evidence="2" type="ORF">GPJ59_20555</name>
</gene>
<keyword evidence="3" id="KW-1185">Reference proteome</keyword>
<accession>A0ABS6ZC27</accession>
<feature type="signal peptide" evidence="1">
    <location>
        <begin position="1"/>
        <end position="25"/>
    </location>
</feature>
<comment type="caution">
    <text evidence="2">The sequence shown here is derived from an EMBL/GenBank/DDBJ whole genome shotgun (WGS) entry which is preliminary data.</text>
</comment>
<keyword evidence="1" id="KW-0732">Signal</keyword>
<name>A0ABS6ZC27_9ACTN</name>
<sequence length="84" mass="8437">MKRTAATLLAAAALSVLGAAAPAAADSGPTWVFVVDSTIVQIAQDDVFNAGRDVTVGSHNGTAPAAEPAMAFSSMAATDWENAF</sequence>
<protein>
    <submittedName>
        <fullName evidence="2">Uncharacterized protein</fullName>
    </submittedName>
</protein>
<evidence type="ECO:0000256" key="1">
    <source>
        <dbReference type="SAM" id="SignalP"/>
    </source>
</evidence>
<reference evidence="2 3" key="1">
    <citation type="submission" date="2019-12" db="EMBL/GenBank/DDBJ databases">
        <title>Genome sequence of Streptomyces bambusae.</title>
        <authorList>
            <person name="Bansal K."/>
            <person name="Choksket S."/>
            <person name="Korpole S."/>
            <person name="Patil P.B."/>
        </authorList>
    </citation>
    <scope>NUCLEOTIDE SEQUENCE [LARGE SCALE GENOMIC DNA]</scope>
    <source>
        <strain evidence="2 3">SK60</strain>
    </source>
</reference>
<dbReference type="RefSeq" id="WP_219668685.1">
    <property type="nucleotide sequence ID" value="NZ_WTFF01000148.1"/>
</dbReference>